<keyword evidence="3" id="KW-1185">Reference proteome</keyword>
<feature type="transmembrane region" description="Helical" evidence="1">
    <location>
        <begin position="264"/>
        <end position="282"/>
    </location>
</feature>
<gene>
    <name evidence="2" type="ORF">P691DRAFT_695928</name>
</gene>
<dbReference type="EMBL" id="MU151066">
    <property type="protein sequence ID" value="KAF9452928.1"/>
    <property type="molecule type" value="Genomic_DNA"/>
</dbReference>
<feature type="transmembrane region" description="Helical" evidence="1">
    <location>
        <begin position="125"/>
        <end position="145"/>
    </location>
</feature>
<evidence type="ECO:0000313" key="3">
    <source>
        <dbReference type="Proteomes" id="UP000807342"/>
    </source>
</evidence>
<dbReference type="Proteomes" id="UP000807342">
    <property type="component" value="Unassembled WGS sequence"/>
</dbReference>
<name>A0A9P5XK86_9AGAR</name>
<dbReference type="InterPro" id="IPR052979">
    <property type="entry name" value="Adenylate-forming_domain"/>
</dbReference>
<organism evidence="2 3">
    <name type="scientific">Macrolepiota fuliginosa MF-IS2</name>
    <dbReference type="NCBI Taxonomy" id="1400762"/>
    <lineage>
        <taxon>Eukaryota</taxon>
        <taxon>Fungi</taxon>
        <taxon>Dikarya</taxon>
        <taxon>Basidiomycota</taxon>
        <taxon>Agaricomycotina</taxon>
        <taxon>Agaricomycetes</taxon>
        <taxon>Agaricomycetidae</taxon>
        <taxon>Agaricales</taxon>
        <taxon>Agaricineae</taxon>
        <taxon>Agaricaceae</taxon>
        <taxon>Macrolepiota</taxon>
    </lineage>
</organism>
<dbReference type="AlphaFoldDB" id="A0A9P5XK86"/>
<dbReference type="OrthoDB" id="3142841at2759"/>
<evidence type="ECO:0008006" key="4">
    <source>
        <dbReference type="Google" id="ProtNLM"/>
    </source>
</evidence>
<feature type="transmembrane region" description="Helical" evidence="1">
    <location>
        <begin position="228"/>
        <end position="244"/>
    </location>
</feature>
<feature type="transmembrane region" description="Helical" evidence="1">
    <location>
        <begin position="78"/>
        <end position="99"/>
    </location>
</feature>
<accession>A0A9P5XK86</accession>
<dbReference type="PANTHER" id="PTHR33927:SF5">
    <property type="entry name" value="ENZYME, PUTATIVE (AFU_ORTHOLOGUE AFUA_8G01222)-RELATED"/>
    <property type="match status" value="1"/>
</dbReference>
<comment type="caution">
    <text evidence="2">The sequence shown here is derived from an EMBL/GenBank/DDBJ whole genome shotgun (WGS) entry which is preliminary data.</text>
</comment>
<proteinExistence type="predicted"/>
<evidence type="ECO:0000313" key="2">
    <source>
        <dbReference type="EMBL" id="KAF9452928.1"/>
    </source>
</evidence>
<feature type="transmembrane region" description="Helical" evidence="1">
    <location>
        <begin position="194"/>
        <end position="216"/>
    </location>
</feature>
<reference evidence="2" key="1">
    <citation type="submission" date="2020-11" db="EMBL/GenBank/DDBJ databases">
        <authorList>
            <consortium name="DOE Joint Genome Institute"/>
            <person name="Ahrendt S."/>
            <person name="Riley R."/>
            <person name="Andreopoulos W."/>
            <person name="Labutti K."/>
            <person name="Pangilinan J."/>
            <person name="Ruiz-Duenas F.J."/>
            <person name="Barrasa J.M."/>
            <person name="Sanchez-Garcia M."/>
            <person name="Camarero S."/>
            <person name="Miyauchi S."/>
            <person name="Serrano A."/>
            <person name="Linde D."/>
            <person name="Babiker R."/>
            <person name="Drula E."/>
            <person name="Ayuso-Fernandez I."/>
            <person name="Pacheco R."/>
            <person name="Padilla G."/>
            <person name="Ferreira P."/>
            <person name="Barriuso J."/>
            <person name="Kellner H."/>
            <person name="Castanera R."/>
            <person name="Alfaro M."/>
            <person name="Ramirez L."/>
            <person name="Pisabarro A.G."/>
            <person name="Kuo A."/>
            <person name="Tritt A."/>
            <person name="Lipzen A."/>
            <person name="He G."/>
            <person name="Yan M."/>
            <person name="Ng V."/>
            <person name="Cullen D."/>
            <person name="Martin F."/>
            <person name="Rosso M.-N."/>
            <person name="Henrissat B."/>
            <person name="Hibbett D."/>
            <person name="Martinez A.T."/>
            <person name="Grigoriev I.V."/>
        </authorList>
    </citation>
    <scope>NUCLEOTIDE SEQUENCE</scope>
    <source>
        <strain evidence="2">MF-IS2</strain>
    </source>
</reference>
<dbReference type="PANTHER" id="PTHR33927">
    <property type="entry name" value="TRANSMEMBRANE PROTEIN"/>
    <property type="match status" value="1"/>
</dbReference>
<evidence type="ECO:0000256" key="1">
    <source>
        <dbReference type="SAM" id="Phobius"/>
    </source>
</evidence>
<protein>
    <recommendedName>
        <fullName evidence="4">Nonribosomal peptide synthetase 12</fullName>
    </recommendedName>
</protein>
<feature type="transmembrane region" description="Helical" evidence="1">
    <location>
        <begin position="152"/>
        <end position="174"/>
    </location>
</feature>
<keyword evidence="1" id="KW-0472">Membrane</keyword>
<sequence length="488" mass="55025">MASSVSSMDKTIRVHDELVEKIAQEVSLQEIELTSPGAASVASSLEKEDILAGFQDDVLPEKEDGRPVRFLRHQVFTLYRKFFSIVFLTNLGVFIWYLVRGANANDVAGVTIANLFVSILHRQDYVINAYFWLFTRVPLSAPFWIRAAAARVYHIGGFHSGCGVSGTIWFILFTGEATKEFARRQGTISIPTLTITYCIMVLLIGILAFAHPTLRLKYHNNFEMTHRFMGWAAVGLVWALIVLLTNDYRAPGVPLGKALVHNPYFWLVAVFTLSIALPWMRLRKYKIRSEVLSNHCVRLYFDYATPVPGSFTRVSTAPLTEWHSFATIAVPEKKGYSMIISRAGDWTSKRIADPPSEIWVRGIPTWGMMSVACLFRKVLFVGTGSGIAPICPWLFSIQVPFRLLWTSPNVRQTFGDKLVNDILEASPDSVIYDTRIHGKPDMIKLVYRMAKEFQPEAVCVISNEKLTRKIVYGMVSRGIPAFGPIWDS</sequence>
<keyword evidence="1" id="KW-1133">Transmembrane helix</keyword>
<keyword evidence="1" id="KW-0812">Transmembrane</keyword>